<organism evidence="2 3">
    <name type="scientific">Aliisedimentitalea scapharcae</name>
    <dbReference type="NCBI Taxonomy" id="1524259"/>
    <lineage>
        <taxon>Bacteria</taxon>
        <taxon>Pseudomonadati</taxon>
        <taxon>Pseudomonadota</taxon>
        <taxon>Alphaproteobacteria</taxon>
        <taxon>Rhodobacterales</taxon>
        <taxon>Roseobacteraceae</taxon>
        <taxon>Aliisedimentitalea</taxon>
    </lineage>
</organism>
<protein>
    <submittedName>
        <fullName evidence="2">Uncharacterized protein</fullName>
    </submittedName>
</protein>
<dbReference type="InterPro" id="IPR036610">
    <property type="entry name" value="PEBP-like_sf"/>
</dbReference>
<proteinExistence type="predicted"/>
<evidence type="ECO:0000313" key="3">
    <source>
        <dbReference type="Proteomes" id="UP001623232"/>
    </source>
</evidence>
<gene>
    <name evidence="2" type="ORF">QEZ52_07735</name>
</gene>
<evidence type="ECO:0000313" key="2">
    <source>
        <dbReference type="EMBL" id="WZK90423.1"/>
    </source>
</evidence>
<dbReference type="Gene3D" id="3.90.280.10">
    <property type="entry name" value="PEBP-like"/>
    <property type="match status" value="1"/>
</dbReference>
<reference evidence="2 3" key="1">
    <citation type="submission" date="2023-04" db="EMBL/GenBank/DDBJ databases">
        <title>Complete genome sequence of Alisedimentitalea scapharcae.</title>
        <authorList>
            <person name="Rong J.-C."/>
            <person name="Yi M.-L."/>
            <person name="Zhao Q."/>
        </authorList>
    </citation>
    <scope>NUCLEOTIDE SEQUENCE [LARGE SCALE GENOMIC DNA]</scope>
    <source>
        <strain evidence="2 3">KCTC 42119</strain>
    </source>
</reference>
<sequence>MKISKLVLATMCTLGVSAGACLAEMQVALKGGWNGKTIPAGQHCGFQGGKGMSPPMSVSNLPGGTVWVYIEFNDRDYRPLSRKGGHGVIGYPAKGSKANVVSVPEKSEKLPGGAKVIKPARSSGQYASKGYLAPCSGGKGNRYFADVKAISAQGKVLETAQIELGRY</sequence>
<feature type="signal peptide" evidence="1">
    <location>
        <begin position="1"/>
        <end position="23"/>
    </location>
</feature>
<dbReference type="EMBL" id="CP123584">
    <property type="protein sequence ID" value="WZK90423.1"/>
    <property type="molecule type" value="Genomic_DNA"/>
</dbReference>
<keyword evidence="3" id="KW-1185">Reference proteome</keyword>
<evidence type="ECO:0000256" key="1">
    <source>
        <dbReference type="SAM" id="SignalP"/>
    </source>
</evidence>
<accession>A0ABZ2XX25</accession>
<keyword evidence="1" id="KW-0732">Signal</keyword>
<dbReference type="Proteomes" id="UP001623232">
    <property type="component" value="Chromosome"/>
</dbReference>
<dbReference type="PROSITE" id="PS51257">
    <property type="entry name" value="PROKAR_LIPOPROTEIN"/>
    <property type="match status" value="1"/>
</dbReference>
<name>A0ABZ2XX25_9RHOB</name>
<dbReference type="RefSeq" id="WP_406649135.1">
    <property type="nucleotide sequence ID" value="NZ_CP123584.1"/>
</dbReference>
<feature type="chain" id="PRO_5046606792" evidence="1">
    <location>
        <begin position="24"/>
        <end position="167"/>
    </location>
</feature>